<dbReference type="PANTHER" id="PTHR13696:SF96">
    <property type="entry name" value="COBQ_COBB_MIND_PARA NUCLEOTIDE BINDING DOMAIN-CONTAINING PROTEIN"/>
    <property type="match status" value="1"/>
</dbReference>
<accession>A0A7W6A161</accession>
<dbReference type="InterPro" id="IPR027417">
    <property type="entry name" value="P-loop_NTPase"/>
</dbReference>
<gene>
    <name evidence="2" type="ORF">GGQ88_004131</name>
</gene>
<dbReference type="CDD" id="cd02042">
    <property type="entry name" value="ParAB_family"/>
    <property type="match status" value="1"/>
</dbReference>
<dbReference type="EMBL" id="JACICY010000025">
    <property type="protein sequence ID" value="MBB3862828.1"/>
    <property type="molecule type" value="Genomic_DNA"/>
</dbReference>
<evidence type="ECO:0000259" key="1">
    <source>
        <dbReference type="Pfam" id="PF01656"/>
    </source>
</evidence>
<dbReference type="PANTHER" id="PTHR13696">
    <property type="entry name" value="P-LOOP CONTAINING NUCLEOSIDE TRIPHOSPHATE HYDROLASE"/>
    <property type="match status" value="1"/>
</dbReference>
<dbReference type="AlphaFoldDB" id="A0A7W6A161"/>
<comment type="caution">
    <text evidence="2">The sequence shown here is derived from an EMBL/GenBank/DDBJ whole genome shotgun (WGS) entry which is preliminary data.</text>
</comment>
<dbReference type="SUPFAM" id="SSF52540">
    <property type="entry name" value="P-loop containing nucleoside triphosphate hydrolases"/>
    <property type="match status" value="1"/>
</dbReference>
<evidence type="ECO:0000313" key="2">
    <source>
        <dbReference type="EMBL" id="MBB3862828.1"/>
    </source>
</evidence>
<organism evidence="2 3">
    <name type="scientific">Novosphingobium hassiacum</name>
    <dbReference type="NCBI Taxonomy" id="173676"/>
    <lineage>
        <taxon>Bacteria</taxon>
        <taxon>Pseudomonadati</taxon>
        <taxon>Pseudomonadota</taxon>
        <taxon>Alphaproteobacteria</taxon>
        <taxon>Sphingomonadales</taxon>
        <taxon>Sphingomonadaceae</taxon>
        <taxon>Novosphingobium</taxon>
    </lineage>
</organism>
<evidence type="ECO:0000313" key="3">
    <source>
        <dbReference type="Proteomes" id="UP000562395"/>
    </source>
</evidence>
<dbReference type="InterPro" id="IPR050678">
    <property type="entry name" value="DNA_Partitioning_ATPase"/>
</dbReference>
<feature type="domain" description="CobQ/CobB/MinD/ParA nucleotide binding" evidence="1">
    <location>
        <begin position="4"/>
        <end position="173"/>
    </location>
</feature>
<dbReference type="RefSeq" id="WP_066564817.1">
    <property type="nucleotide sequence ID" value="NZ_JACICY010000025.1"/>
</dbReference>
<dbReference type="Gene3D" id="3.40.50.300">
    <property type="entry name" value="P-loop containing nucleotide triphosphate hydrolases"/>
    <property type="match status" value="1"/>
</dbReference>
<dbReference type="PIRSF" id="PIRSF009320">
    <property type="entry name" value="Nuc_binding_HP_1000"/>
    <property type="match status" value="1"/>
</dbReference>
<proteinExistence type="predicted"/>
<sequence>MKIITIAAQKGGAGKTTLAVNLAVAAQAGGIKTALIDLDPQESATAWSERRTAELPHVEPLSARRLSPWINAAEAEGFALAIIDTPPAAGAEAAEAVQRSDMVLIPCRPSLIDLEAIKRTAQLITATGKQAFVVLNGAPPTATALLDDARTLAEATGLQVARAVIRERSSFRAAWPYGLGVIEHEPEGKAALEIAALRDFIFEYLQIIKPSHVKTKGKAAHG</sequence>
<reference evidence="2 3" key="1">
    <citation type="submission" date="2020-08" db="EMBL/GenBank/DDBJ databases">
        <title>Genomic Encyclopedia of Type Strains, Phase IV (KMG-IV): sequencing the most valuable type-strain genomes for metagenomic binning, comparative biology and taxonomic classification.</title>
        <authorList>
            <person name="Goeker M."/>
        </authorList>
    </citation>
    <scope>NUCLEOTIDE SEQUENCE [LARGE SCALE GENOMIC DNA]</scope>
    <source>
        <strain evidence="2 3">DSM 14552</strain>
    </source>
</reference>
<dbReference type="Proteomes" id="UP000562395">
    <property type="component" value="Unassembled WGS sequence"/>
</dbReference>
<protein>
    <submittedName>
        <fullName evidence="2">Chromosome partitioning protein</fullName>
    </submittedName>
</protein>
<keyword evidence="3" id="KW-1185">Reference proteome</keyword>
<dbReference type="Pfam" id="PF01656">
    <property type="entry name" value="CbiA"/>
    <property type="match status" value="1"/>
</dbReference>
<name>A0A7W6A161_9SPHN</name>
<dbReference type="InterPro" id="IPR002586">
    <property type="entry name" value="CobQ/CobB/MinD/ParA_Nub-bd_dom"/>
</dbReference>